<feature type="domain" description="Rib" evidence="2">
    <location>
        <begin position="187"/>
        <end position="249"/>
    </location>
</feature>
<proteinExistence type="predicted"/>
<evidence type="ECO:0000259" key="2">
    <source>
        <dbReference type="Pfam" id="PF08428"/>
    </source>
</evidence>
<sequence length="539" mass="58467">MKKNISIVLSATMFLSGLGYSSVFADDVTLEIEPELNPSAIKLVESTGAVNKDQEPDYTKPIAIEKFNDIEAKLKQDFKKDVSIQNIISGTDTVTSGSLNKAVDLAVYRITDKEYAESKAVLTSDKLVTDSRFKISNEDGSYTIPLKDVDLKPGDHLVTCISYRFKYDNTGKIETKTYLVNTEFVSVNSIKAKVGEKVNAKDAIVGLPKDANIENISIADTSTEGNKEAKIRVTYQGLSRDFVIPVIVSDSTSAVVDPNSKRISGTNRYETNLESIKNSFKMGLTKTVIIASGENFADPLSAGPLAMKKNAPIVFSTKTGLKPEAVKLIKDLGAKEAIIVGGTNSVPELVKNQLARLNVRRIAGANRYLTSKMLLNEFGPSKHIIFADGRDFADALSATPLAKKLNAPILLVDKEDKVPKVLAYHDAYIVGGAHSVSPAIEANIKSKMPGKNLYRTFGKNREQTSAIVAEIVKYDVHILANGRVFADALSSVNLLNDGGKTLLLVDKNAMSHQVKNTINGKLNYIIGGTNAITKDLLGY</sequence>
<dbReference type="InterPro" id="IPR059115">
    <property type="entry name" value="Rib"/>
</dbReference>
<dbReference type="InterPro" id="IPR007253">
    <property type="entry name" value="Cell_wall-bd_2"/>
</dbReference>
<dbReference type="InterPro" id="IPR051922">
    <property type="entry name" value="Bact_Sporulation_Assoc"/>
</dbReference>
<dbReference type="PANTHER" id="PTHR30032">
    <property type="entry name" value="N-ACETYLMURAMOYL-L-ALANINE AMIDASE-RELATED"/>
    <property type="match status" value="1"/>
</dbReference>
<keyword evidence="1" id="KW-0732">Signal</keyword>
<dbReference type="Pfam" id="PF08428">
    <property type="entry name" value="Rib"/>
    <property type="match status" value="1"/>
</dbReference>
<reference evidence="3 4" key="1">
    <citation type="submission" date="2016-02" db="EMBL/GenBank/DDBJ databases">
        <authorList>
            <person name="Wen L."/>
            <person name="He K."/>
            <person name="Yang H."/>
        </authorList>
    </citation>
    <scope>NUCLEOTIDE SEQUENCE [LARGE SCALE GENOMIC DNA]</scope>
    <source>
        <strain evidence="3 4">MJR8628A</strain>
    </source>
</reference>
<dbReference type="eggNOG" id="COG2247">
    <property type="taxonomic scope" value="Bacteria"/>
</dbReference>
<evidence type="ECO:0000256" key="1">
    <source>
        <dbReference type="SAM" id="SignalP"/>
    </source>
</evidence>
<dbReference type="Gene3D" id="3.40.50.12090">
    <property type="match status" value="2"/>
</dbReference>
<dbReference type="PANTHER" id="PTHR30032:SF8">
    <property type="entry name" value="GERMINATION-SPECIFIC N-ACETYLMURAMOYL-L-ALANINE AMIDASE"/>
    <property type="match status" value="1"/>
</dbReference>
<protein>
    <submittedName>
        <fullName evidence="3">Putative cell wall binding repeat 2</fullName>
    </submittedName>
</protein>
<dbReference type="Proteomes" id="UP000070326">
    <property type="component" value="Unassembled WGS sequence"/>
</dbReference>
<evidence type="ECO:0000313" key="3">
    <source>
        <dbReference type="EMBL" id="KXI11631.1"/>
    </source>
</evidence>
<dbReference type="Pfam" id="PF04122">
    <property type="entry name" value="CW_binding_2"/>
    <property type="match status" value="3"/>
</dbReference>
<evidence type="ECO:0000313" key="4">
    <source>
        <dbReference type="Proteomes" id="UP000070326"/>
    </source>
</evidence>
<feature type="chain" id="PRO_5007468471" evidence="1">
    <location>
        <begin position="26"/>
        <end position="539"/>
    </location>
</feature>
<comment type="caution">
    <text evidence="3">The sequence shown here is derived from an EMBL/GenBank/DDBJ whole genome shotgun (WGS) entry which is preliminary data.</text>
</comment>
<name>A0A135YQL3_9FIRM</name>
<organism evidence="3 4">
    <name type="scientific">Peptostreptococcus anaerobius</name>
    <dbReference type="NCBI Taxonomy" id="1261"/>
    <lineage>
        <taxon>Bacteria</taxon>
        <taxon>Bacillati</taxon>
        <taxon>Bacillota</taxon>
        <taxon>Clostridia</taxon>
        <taxon>Peptostreptococcales</taxon>
        <taxon>Peptostreptococcaceae</taxon>
        <taxon>Peptostreptococcus</taxon>
    </lineage>
</organism>
<dbReference type="RefSeq" id="WP_061101896.1">
    <property type="nucleotide sequence ID" value="NZ_JBDGDC010000042.1"/>
</dbReference>
<dbReference type="STRING" id="1261.HMPREF3195_01340"/>
<dbReference type="PATRIC" id="fig|1261.5.peg.1344"/>
<accession>A0A135YQL3</accession>
<dbReference type="EMBL" id="LSQZ01000068">
    <property type="protein sequence ID" value="KXI11631.1"/>
    <property type="molecule type" value="Genomic_DNA"/>
</dbReference>
<dbReference type="AlphaFoldDB" id="A0A135YQL3"/>
<gene>
    <name evidence="3" type="ORF">HMPREF3195_01340</name>
</gene>
<feature type="signal peptide" evidence="1">
    <location>
        <begin position="1"/>
        <end position="25"/>
    </location>
</feature>